<dbReference type="AlphaFoldDB" id="A0A5C6CW32"/>
<name>A0A5C6CW32_9BACT</name>
<comment type="caution">
    <text evidence="1">The sequence shown here is derived from an EMBL/GenBank/DDBJ whole genome shotgun (WGS) entry which is preliminary data.</text>
</comment>
<proteinExistence type="predicted"/>
<organism evidence="1 2">
    <name type="scientific">Novipirellula artificiosorum</name>
    <dbReference type="NCBI Taxonomy" id="2528016"/>
    <lineage>
        <taxon>Bacteria</taxon>
        <taxon>Pseudomonadati</taxon>
        <taxon>Planctomycetota</taxon>
        <taxon>Planctomycetia</taxon>
        <taxon>Pirellulales</taxon>
        <taxon>Pirellulaceae</taxon>
        <taxon>Novipirellula</taxon>
    </lineage>
</organism>
<protein>
    <submittedName>
        <fullName evidence="1">Uncharacterized protein</fullName>
    </submittedName>
</protein>
<reference evidence="1 2" key="1">
    <citation type="submission" date="2019-02" db="EMBL/GenBank/DDBJ databases">
        <title>Deep-cultivation of Planctomycetes and their phenomic and genomic characterization uncovers novel biology.</title>
        <authorList>
            <person name="Wiegand S."/>
            <person name="Jogler M."/>
            <person name="Boedeker C."/>
            <person name="Pinto D."/>
            <person name="Vollmers J."/>
            <person name="Rivas-Marin E."/>
            <person name="Kohn T."/>
            <person name="Peeters S.H."/>
            <person name="Heuer A."/>
            <person name="Rast P."/>
            <person name="Oberbeckmann S."/>
            <person name="Bunk B."/>
            <person name="Jeske O."/>
            <person name="Meyerdierks A."/>
            <person name="Storesund J.E."/>
            <person name="Kallscheuer N."/>
            <person name="Luecker S."/>
            <person name="Lage O.M."/>
            <person name="Pohl T."/>
            <person name="Merkel B.J."/>
            <person name="Hornburger P."/>
            <person name="Mueller R.-W."/>
            <person name="Bruemmer F."/>
            <person name="Labrenz M."/>
            <person name="Spormann A.M."/>
            <person name="Op Den Camp H."/>
            <person name="Overmann J."/>
            <person name="Amann R."/>
            <person name="Jetten M.S.M."/>
            <person name="Mascher T."/>
            <person name="Medema M.H."/>
            <person name="Devos D.P."/>
            <person name="Kaster A.-K."/>
            <person name="Ovreas L."/>
            <person name="Rohde M."/>
            <person name="Galperin M.Y."/>
            <person name="Jogler C."/>
        </authorList>
    </citation>
    <scope>NUCLEOTIDE SEQUENCE [LARGE SCALE GENOMIC DNA]</scope>
    <source>
        <strain evidence="1 2">Poly41</strain>
    </source>
</reference>
<dbReference type="EMBL" id="SJPV01000037">
    <property type="protein sequence ID" value="TWU27914.1"/>
    <property type="molecule type" value="Genomic_DNA"/>
</dbReference>
<evidence type="ECO:0000313" key="1">
    <source>
        <dbReference type="EMBL" id="TWU27914.1"/>
    </source>
</evidence>
<evidence type="ECO:0000313" key="2">
    <source>
        <dbReference type="Proteomes" id="UP000319143"/>
    </source>
</evidence>
<dbReference type="Proteomes" id="UP000319143">
    <property type="component" value="Unassembled WGS sequence"/>
</dbReference>
<accession>A0A5C6CW32</accession>
<gene>
    <name evidence="1" type="ORF">Poly41_70540</name>
</gene>
<sequence length="73" mass="8455">MNTVLAVQFRVEFLFSTNPRRVKEHGGTLCAWRNVTKVFNDNHDCRLLINFSFCQLLLPTLNTSITENRGLSR</sequence>
<keyword evidence="2" id="KW-1185">Reference proteome</keyword>